<name>A0A7D9H3P8_9GAMM</name>
<accession>A0A7D9H3P8</accession>
<organism evidence="1">
    <name type="scientific">uncultured Woeseiaceae bacterium</name>
    <dbReference type="NCBI Taxonomy" id="1983305"/>
    <lineage>
        <taxon>Bacteria</taxon>
        <taxon>Pseudomonadati</taxon>
        <taxon>Pseudomonadota</taxon>
        <taxon>Gammaproteobacteria</taxon>
        <taxon>Woeseiales</taxon>
        <taxon>Woeseiaceae</taxon>
        <taxon>environmental samples</taxon>
    </lineage>
</organism>
<dbReference type="SUPFAM" id="SSF50974">
    <property type="entry name" value="Nitrous oxide reductase, N-terminal domain"/>
    <property type="match status" value="1"/>
</dbReference>
<dbReference type="AlphaFoldDB" id="A0A7D9H3P8"/>
<dbReference type="InterPro" id="IPR015943">
    <property type="entry name" value="WD40/YVTN_repeat-like_dom_sf"/>
</dbReference>
<dbReference type="EMBL" id="LR633966">
    <property type="protein sequence ID" value="VUX54906.1"/>
    <property type="molecule type" value="Genomic_DNA"/>
</dbReference>
<dbReference type="Gene3D" id="2.130.10.10">
    <property type="entry name" value="YVTN repeat-like/Quinoprotein amine dehydrogenase"/>
    <property type="match status" value="1"/>
</dbReference>
<proteinExistence type="predicted"/>
<protein>
    <submittedName>
        <fullName evidence="1">Uncharacterized protein</fullName>
    </submittedName>
</protein>
<sequence length="67" mass="6938">MTKTIHLPVPPGVSAQQDFPHTAHHGIVLNPDGTRLCVAGTVADYVALLSVPELDLLASVPVGSEPS</sequence>
<dbReference type="InterPro" id="IPR011045">
    <property type="entry name" value="N2O_reductase_N"/>
</dbReference>
<gene>
    <name evidence="1" type="ORF">JTBB02_V1_30004</name>
</gene>
<reference evidence="1" key="1">
    <citation type="submission" date="2019-07" db="EMBL/GenBank/DDBJ databases">
        <authorList>
            <person name="Weber M."/>
            <person name="Kostadinov I."/>
            <person name="Kostadinov D I."/>
        </authorList>
    </citation>
    <scope>NUCLEOTIDE SEQUENCE</scope>
    <source>
        <strain evidence="1">Gfbio:sag-sample-b02:053724c1-46a9-4a36-b237-ea2bf867836b</strain>
    </source>
</reference>
<evidence type="ECO:0000313" key="1">
    <source>
        <dbReference type="EMBL" id="VUX54906.1"/>
    </source>
</evidence>